<proteinExistence type="predicted"/>
<feature type="region of interest" description="Disordered" evidence="1">
    <location>
        <begin position="1"/>
        <end position="20"/>
    </location>
</feature>
<accession>A0ABR0B465</accession>
<dbReference type="EMBL" id="JAOYFB010000040">
    <property type="protein sequence ID" value="KAK4036287.1"/>
    <property type="molecule type" value="Genomic_DNA"/>
</dbReference>
<evidence type="ECO:0000313" key="3">
    <source>
        <dbReference type="EMBL" id="KAK4036287.1"/>
    </source>
</evidence>
<evidence type="ECO:0008006" key="5">
    <source>
        <dbReference type="Google" id="ProtNLM"/>
    </source>
</evidence>
<evidence type="ECO:0000313" key="4">
    <source>
        <dbReference type="Proteomes" id="UP001234178"/>
    </source>
</evidence>
<comment type="caution">
    <text evidence="3">The sequence shown here is derived from an EMBL/GenBank/DDBJ whole genome shotgun (WGS) entry which is preliminary data.</text>
</comment>
<protein>
    <recommendedName>
        <fullName evidence="5">Transmembrane protein</fullName>
    </recommendedName>
</protein>
<sequence length="68" mass="7381">MAFNSRSASGFLEARSSDTSRWGGGVCVTVTVVVVVVVSFCFTIDFLPSCHVRIRKSSECVDVYEAKS</sequence>
<evidence type="ECO:0000256" key="2">
    <source>
        <dbReference type="SAM" id="Phobius"/>
    </source>
</evidence>
<organism evidence="3 4">
    <name type="scientific">Daphnia magna</name>
    <dbReference type="NCBI Taxonomy" id="35525"/>
    <lineage>
        <taxon>Eukaryota</taxon>
        <taxon>Metazoa</taxon>
        <taxon>Ecdysozoa</taxon>
        <taxon>Arthropoda</taxon>
        <taxon>Crustacea</taxon>
        <taxon>Branchiopoda</taxon>
        <taxon>Diplostraca</taxon>
        <taxon>Cladocera</taxon>
        <taxon>Anomopoda</taxon>
        <taxon>Daphniidae</taxon>
        <taxon>Daphnia</taxon>
    </lineage>
</organism>
<keyword evidence="4" id="KW-1185">Reference proteome</keyword>
<evidence type="ECO:0000256" key="1">
    <source>
        <dbReference type="SAM" id="MobiDB-lite"/>
    </source>
</evidence>
<keyword evidence="2" id="KW-1133">Transmembrane helix</keyword>
<gene>
    <name evidence="3" type="ORF">OUZ56_028348</name>
</gene>
<keyword evidence="2" id="KW-0812">Transmembrane</keyword>
<keyword evidence="2" id="KW-0472">Membrane</keyword>
<reference evidence="3 4" key="1">
    <citation type="journal article" date="2023" name="Nucleic Acids Res.">
        <title>The hologenome of Daphnia magna reveals possible DNA methylation and microbiome-mediated evolution of the host genome.</title>
        <authorList>
            <person name="Chaturvedi A."/>
            <person name="Li X."/>
            <person name="Dhandapani V."/>
            <person name="Marshall H."/>
            <person name="Kissane S."/>
            <person name="Cuenca-Cambronero M."/>
            <person name="Asole G."/>
            <person name="Calvet F."/>
            <person name="Ruiz-Romero M."/>
            <person name="Marangio P."/>
            <person name="Guigo R."/>
            <person name="Rago D."/>
            <person name="Mirbahai L."/>
            <person name="Eastwood N."/>
            <person name="Colbourne J.K."/>
            <person name="Zhou J."/>
            <person name="Mallon E."/>
            <person name="Orsini L."/>
        </authorList>
    </citation>
    <scope>NUCLEOTIDE SEQUENCE [LARGE SCALE GENOMIC DNA]</scope>
    <source>
        <strain evidence="3">LRV0_1</strain>
    </source>
</reference>
<name>A0ABR0B465_9CRUS</name>
<feature type="transmembrane region" description="Helical" evidence="2">
    <location>
        <begin position="22"/>
        <end position="47"/>
    </location>
</feature>
<dbReference type="Proteomes" id="UP001234178">
    <property type="component" value="Unassembled WGS sequence"/>
</dbReference>